<evidence type="ECO:0000256" key="1">
    <source>
        <dbReference type="SAM" id="Phobius"/>
    </source>
</evidence>
<reference evidence="3 4" key="1">
    <citation type="submission" date="2020-06" db="EMBL/GenBank/DDBJ databases">
        <authorList>
            <person name="Li R."/>
            <person name="Bekaert M."/>
        </authorList>
    </citation>
    <scope>NUCLEOTIDE SEQUENCE [LARGE SCALE GENOMIC DNA]</scope>
    <source>
        <strain evidence="4">wild</strain>
    </source>
</reference>
<name>A0A6J8CGM4_MYTCO</name>
<protein>
    <submittedName>
        <fullName evidence="3">Uncharacterized protein</fullName>
    </submittedName>
</protein>
<keyword evidence="1" id="KW-1133">Transmembrane helix</keyword>
<evidence type="ECO:0000313" key="3">
    <source>
        <dbReference type="EMBL" id="CAC5394197.1"/>
    </source>
</evidence>
<proteinExistence type="predicted"/>
<dbReference type="EMBL" id="CACVKT020005265">
    <property type="protein sequence ID" value="CAC5394197.1"/>
    <property type="molecule type" value="Genomic_DNA"/>
</dbReference>
<keyword evidence="1" id="KW-0812">Transmembrane</keyword>
<evidence type="ECO:0000313" key="4">
    <source>
        <dbReference type="Proteomes" id="UP000507470"/>
    </source>
</evidence>
<dbReference type="Proteomes" id="UP000507470">
    <property type="component" value="Unassembled WGS sequence"/>
</dbReference>
<sequence>MSLFQVILLTCVLTLMVTGHKSCSRNAGLMKSIQYQLKLVEDSDGKCDCTGRVSGLLISVVQGQIPEYYDGNSILATGGALKAGGNSWLEMNAMSYQQSSYSNSSMVMNFDIMKSTIILSYLVLLSFTVMTVSSQIVVPQGDPSVYYRDVWPEEEVTAIWAAMLLFFFWSSTDMVNGLFNGNNPSPNFSEDMRINFIICFITKRSIMNCIANHVSIVGISKQCQTISMITSLITFDNM</sequence>
<organism evidence="3 4">
    <name type="scientific">Mytilus coruscus</name>
    <name type="common">Sea mussel</name>
    <dbReference type="NCBI Taxonomy" id="42192"/>
    <lineage>
        <taxon>Eukaryota</taxon>
        <taxon>Metazoa</taxon>
        <taxon>Spiralia</taxon>
        <taxon>Lophotrochozoa</taxon>
        <taxon>Mollusca</taxon>
        <taxon>Bivalvia</taxon>
        <taxon>Autobranchia</taxon>
        <taxon>Pteriomorphia</taxon>
        <taxon>Mytilida</taxon>
        <taxon>Mytiloidea</taxon>
        <taxon>Mytilidae</taxon>
        <taxon>Mytilinae</taxon>
        <taxon>Mytilus</taxon>
    </lineage>
</organism>
<gene>
    <name evidence="3" type="ORF">MCOR_28968</name>
</gene>
<feature type="transmembrane region" description="Helical" evidence="1">
    <location>
        <begin position="158"/>
        <end position="179"/>
    </location>
</feature>
<keyword evidence="1" id="KW-0472">Membrane</keyword>
<evidence type="ECO:0000256" key="2">
    <source>
        <dbReference type="SAM" id="SignalP"/>
    </source>
</evidence>
<dbReference type="AlphaFoldDB" id="A0A6J8CGM4"/>
<keyword evidence="4" id="KW-1185">Reference proteome</keyword>
<feature type="signal peptide" evidence="2">
    <location>
        <begin position="1"/>
        <end position="19"/>
    </location>
</feature>
<feature type="transmembrane region" description="Helical" evidence="1">
    <location>
        <begin position="118"/>
        <end position="138"/>
    </location>
</feature>
<accession>A0A6J8CGM4</accession>
<feature type="chain" id="PRO_5026719692" evidence="2">
    <location>
        <begin position="20"/>
        <end position="238"/>
    </location>
</feature>
<keyword evidence="2" id="KW-0732">Signal</keyword>